<dbReference type="PANTHER" id="PTHR46401">
    <property type="entry name" value="GLYCOSYLTRANSFERASE WBBK-RELATED"/>
    <property type="match status" value="1"/>
</dbReference>
<sequence>MHFRAALASLAVRRSGHLRDRLDGRGRFWLNPGHTGLHLQGIGQWVRRRHVRPIHLVHDLIPVTHPQYCRAGEDERHRRRMLTVLDTASGVVANSAHTLDTLAEFAAAEDRTMPPVAVAWPGTPVLPSVPARPASQPTFVILGTIEGRKNHALLLSVWQKLIRASSTGPAPRLVIVGRRGWQADEVFALLDRGEFAGRVTEVGPLDDRRLASVLAGARALLFPSFAEGYGIPLVEALAAGVPVIASDLPVFREIGQDVPDLLPVDDAAAWCDAVSDYSQEPSSRRDAQLLRMKKFQVPDWHEHFTTVDALLDVLGR</sequence>
<dbReference type="RefSeq" id="WP_084662743.1">
    <property type="nucleotide sequence ID" value="NZ_MUYH01000017.1"/>
</dbReference>
<dbReference type="AlphaFoldDB" id="A0A1M7T2E0"/>
<reference evidence="2" key="1">
    <citation type="submission" date="2016-12" db="EMBL/GenBank/DDBJ databases">
        <authorList>
            <person name="Varghese N."/>
            <person name="Submissions S."/>
        </authorList>
    </citation>
    <scope>NUCLEOTIDE SEQUENCE [LARGE SCALE GENOMIC DNA]</scope>
    <source>
        <strain evidence="2">DSM 11032</strain>
    </source>
</reference>
<dbReference type="CDD" id="cd03809">
    <property type="entry name" value="GT4_MtfB-like"/>
    <property type="match status" value="1"/>
</dbReference>
<accession>A0A1M7T2E0</accession>
<evidence type="ECO:0000313" key="1">
    <source>
        <dbReference type="EMBL" id="SHN64913.1"/>
    </source>
</evidence>
<dbReference type="Gene3D" id="3.40.50.2000">
    <property type="entry name" value="Glycogen Phosphorylase B"/>
    <property type="match status" value="2"/>
</dbReference>
<keyword evidence="1" id="KW-0808">Transferase</keyword>
<dbReference type="GO" id="GO:0016757">
    <property type="term" value="F:glycosyltransferase activity"/>
    <property type="evidence" value="ECO:0007669"/>
    <property type="project" value="TreeGrafter"/>
</dbReference>
<gene>
    <name evidence="1" type="ORF">SAMN02745193_02800</name>
</gene>
<dbReference type="Proteomes" id="UP000184391">
    <property type="component" value="Unassembled WGS sequence"/>
</dbReference>
<proteinExistence type="predicted"/>
<dbReference type="STRING" id="198312.SAMN02745193_02800"/>
<dbReference type="SUPFAM" id="SSF53756">
    <property type="entry name" value="UDP-Glycosyltransferase/glycogen phosphorylase"/>
    <property type="match status" value="1"/>
</dbReference>
<keyword evidence="2" id="KW-1185">Reference proteome</keyword>
<dbReference type="EMBL" id="FRDF01000019">
    <property type="protein sequence ID" value="SHN64913.1"/>
    <property type="molecule type" value="Genomic_DNA"/>
</dbReference>
<dbReference type="PANTHER" id="PTHR46401:SF9">
    <property type="entry name" value="MANNOSYLTRANSFERASE A"/>
    <property type="match status" value="1"/>
</dbReference>
<protein>
    <submittedName>
        <fullName evidence="1">Glycosyl transferases group 1</fullName>
    </submittedName>
</protein>
<dbReference type="Pfam" id="PF13692">
    <property type="entry name" value="Glyco_trans_1_4"/>
    <property type="match status" value="1"/>
</dbReference>
<name>A0A1M7T2E0_9SPHN</name>
<organism evidence="1 2">
    <name type="scientific">Erythrobacter sanguineus</name>
    <dbReference type="NCBI Taxonomy" id="198312"/>
    <lineage>
        <taxon>Bacteria</taxon>
        <taxon>Pseudomonadati</taxon>
        <taxon>Pseudomonadota</taxon>
        <taxon>Alphaproteobacteria</taxon>
        <taxon>Sphingomonadales</taxon>
        <taxon>Erythrobacteraceae</taxon>
        <taxon>Erythrobacter/Porphyrobacter group</taxon>
        <taxon>Erythrobacter</taxon>
    </lineage>
</organism>
<evidence type="ECO:0000313" key="2">
    <source>
        <dbReference type="Proteomes" id="UP000184391"/>
    </source>
</evidence>